<dbReference type="AlphaFoldDB" id="A0A2R5F5U9"/>
<comment type="subcellular location">
    <subcellularLocation>
        <location evidence="1">Membrane</location>
        <topology evidence="1">Multi-pass membrane protein</topology>
    </subcellularLocation>
</comment>
<dbReference type="Pfam" id="PF01694">
    <property type="entry name" value="Rhomboid"/>
    <property type="match status" value="1"/>
</dbReference>
<accession>A0A2R5F5U9</accession>
<keyword evidence="5 7" id="KW-1133">Transmembrane helix</keyword>
<gene>
    <name evidence="9" type="ORF">PAT3040_07122</name>
</gene>
<organism evidence="9 10">
    <name type="scientific">Paenibacillus agaridevorans</name>
    <dbReference type="NCBI Taxonomy" id="171404"/>
    <lineage>
        <taxon>Bacteria</taxon>
        <taxon>Bacillati</taxon>
        <taxon>Bacillota</taxon>
        <taxon>Bacilli</taxon>
        <taxon>Bacillales</taxon>
        <taxon>Paenibacillaceae</taxon>
        <taxon>Paenibacillus</taxon>
    </lineage>
</organism>
<evidence type="ECO:0000256" key="2">
    <source>
        <dbReference type="ARBA" id="ARBA00009045"/>
    </source>
</evidence>
<dbReference type="InterPro" id="IPR022764">
    <property type="entry name" value="Peptidase_S54_rhomboid_dom"/>
</dbReference>
<dbReference type="SUPFAM" id="SSF144091">
    <property type="entry name" value="Rhomboid-like"/>
    <property type="match status" value="1"/>
</dbReference>
<feature type="transmembrane region" description="Helical" evidence="7">
    <location>
        <begin position="67"/>
        <end position="86"/>
    </location>
</feature>
<keyword evidence="10" id="KW-1185">Reference proteome</keyword>
<feature type="transmembrane region" description="Helical" evidence="7">
    <location>
        <begin position="124"/>
        <end position="147"/>
    </location>
</feature>
<feature type="transmembrane region" description="Helical" evidence="7">
    <location>
        <begin position="159"/>
        <end position="174"/>
    </location>
</feature>
<dbReference type="RefSeq" id="WP_108996296.1">
    <property type="nucleotide sequence ID" value="NZ_BDQX01000458.1"/>
</dbReference>
<dbReference type="InterPro" id="IPR050925">
    <property type="entry name" value="Rhomboid_protease_S54"/>
</dbReference>
<evidence type="ECO:0000256" key="5">
    <source>
        <dbReference type="ARBA" id="ARBA00022989"/>
    </source>
</evidence>
<evidence type="ECO:0000256" key="7">
    <source>
        <dbReference type="SAM" id="Phobius"/>
    </source>
</evidence>
<keyword evidence="3 7" id="KW-0812">Transmembrane</keyword>
<evidence type="ECO:0000256" key="4">
    <source>
        <dbReference type="ARBA" id="ARBA00022801"/>
    </source>
</evidence>
<evidence type="ECO:0000259" key="8">
    <source>
        <dbReference type="Pfam" id="PF01694"/>
    </source>
</evidence>
<evidence type="ECO:0000256" key="6">
    <source>
        <dbReference type="ARBA" id="ARBA00023136"/>
    </source>
</evidence>
<evidence type="ECO:0000313" key="10">
    <source>
        <dbReference type="Proteomes" id="UP000245202"/>
    </source>
</evidence>
<evidence type="ECO:0000256" key="1">
    <source>
        <dbReference type="ARBA" id="ARBA00004141"/>
    </source>
</evidence>
<dbReference type="GO" id="GO:0016020">
    <property type="term" value="C:membrane"/>
    <property type="evidence" value="ECO:0007669"/>
    <property type="project" value="UniProtKB-SubCell"/>
</dbReference>
<dbReference type="InterPro" id="IPR035952">
    <property type="entry name" value="Rhomboid-like_sf"/>
</dbReference>
<dbReference type="PANTHER" id="PTHR43731:SF14">
    <property type="entry name" value="PRESENILIN-ASSOCIATED RHOMBOID-LIKE PROTEIN, MITOCHONDRIAL"/>
    <property type="match status" value="1"/>
</dbReference>
<protein>
    <submittedName>
        <fullName evidence="9">Rhomboid family intramembrane serine protease</fullName>
    </submittedName>
</protein>
<dbReference type="Proteomes" id="UP000245202">
    <property type="component" value="Unassembled WGS sequence"/>
</dbReference>
<reference evidence="9 10" key="1">
    <citation type="submission" date="2017-08" db="EMBL/GenBank/DDBJ databases">
        <title>Substantial Increase in Enzyme Production by Combined Drug-Resistance Mutations in Paenibacillus agaridevorans.</title>
        <authorList>
            <person name="Tanaka Y."/>
            <person name="Funane K."/>
            <person name="Hosaka T."/>
            <person name="Shiwa Y."/>
            <person name="Fujita N."/>
            <person name="Miyazaki T."/>
            <person name="Yoshikawa H."/>
            <person name="Murakami K."/>
            <person name="Kasahara K."/>
            <person name="Inaoka T."/>
            <person name="Hiraga Y."/>
            <person name="Ochi K."/>
        </authorList>
    </citation>
    <scope>NUCLEOTIDE SEQUENCE [LARGE SCALE GENOMIC DNA]</scope>
    <source>
        <strain evidence="9 10">T-3040</strain>
    </source>
</reference>
<proteinExistence type="inferred from homology"/>
<comment type="similarity">
    <text evidence="2">Belongs to the peptidase S54 family.</text>
</comment>
<name>A0A2R5F5U9_9BACL</name>
<comment type="caution">
    <text evidence="9">The sequence shown here is derived from an EMBL/GenBank/DDBJ whole genome shotgun (WGS) entry which is preliminary data.</text>
</comment>
<evidence type="ECO:0000256" key="3">
    <source>
        <dbReference type="ARBA" id="ARBA00022692"/>
    </source>
</evidence>
<feature type="domain" description="Peptidase S54 rhomboid" evidence="8">
    <location>
        <begin position="58"/>
        <end position="193"/>
    </location>
</feature>
<feature type="transmembrane region" description="Helical" evidence="7">
    <location>
        <begin position="98"/>
        <end position="118"/>
    </location>
</feature>
<sequence length="205" mass="23341">MIFLRYESFRSYLRYYPGTAALIAINLIVFIIAQFYKEIVSYGMFLAVPGLDSFGFLEPWRYITSQFLHVDFGHFFFNMFALLVFAPPLEYLLKTFKYIVFYVLCGIGGNLLSALVTNLQHDPYHAAIGASGAIYGVYGAFLFIALLRKSMLDVSSRKTVYIILAFGVIHSIFVPKIDLWGHIGGALAGFLLYGLLDNLKQRRRR</sequence>
<feature type="transmembrane region" description="Helical" evidence="7">
    <location>
        <begin position="180"/>
        <end position="196"/>
    </location>
</feature>
<keyword evidence="4" id="KW-0378">Hydrolase</keyword>
<dbReference type="GO" id="GO:0004252">
    <property type="term" value="F:serine-type endopeptidase activity"/>
    <property type="evidence" value="ECO:0007669"/>
    <property type="project" value="InterPro"/>
</dbReference>
<dbReference type="GO" id="GO:0006508">
    <property type="term" value="P:proteolysis"/>
    <property type="evidence" value="ECO:0007669"/>
    <property type="project" value="UniProtKB-KW"/>
</dbReference>
<evidence type="ECO:0000313" key="9">
    <source>
        <dbReference type="EMBL" id="GBG12253.1"/>
    </source>
</evidence>
<keyword evidence="6 7" id="KW-0472">Membrane</keyword>
<dbReference type="PANTHER" id="PTHR43731">
    <property type="entry name" value="RHOMBOID PROTEASE"/>
    <property type="match status" value="1"/>
</dbReference>
<keyword evidence="9" id="KW-0645">Protease</keyword>
<feature type="transmembrane region" description="Helical" evidence="7">
    <location>
        <begin position="12"/>
        <end position="36"/>
    </location>
</feature>
<dbReference type="Gene3D" id="1.20.1540.10">
    <property type="entry name" value="Rhomboid-like"/>
    <property type="match status" value="1"/>
</dbReference>
<dbReference type="EMBL" id="BDQX01000458">
    <property type="protein sequence ID" value="GBG12253.1"/>
    <property type="molecule type" value="Genomic_DNA"/>
</dbReference>